<dbReference type="OrthoDB" id="6500128at2759"/>
<comment type="caution">
    <text evidence="2">The sequence shown here is derived from an EMBL/GenBank/DDBJ whole genome shotgun (WGS) entry which is preliminary data.</text>
</comment>
<evidence type="ECO:0000256" key="1">
    <source>
        <dbReference type="SAM" id="Phobius"/>
    </source>
</evidence>
<dbReference type="AlphaFoldDB" id="A0A9Q1GPP5"/>
<dbReference type="EMBL" id="JAKOGI010001645">
    <property type="protein sequence ID" value="KAJ8424586.1"/>
    <property type="molecule type" value="Genomic_DNA"/>
</dbReference>
<proteinExistence type="predicted"/>
<keyword evidence="1" id="KW-0812">Transmembrane</keyword>
<protein>
    <submittedName>
        <fullName evidence="2">Uncharacterized protein</fullName>
    </submittedName>
</protein>
<reference evidence="2" key="1">
    <citation type="submission" date="2022-04" db="EMBL/GenBank/DDBJ databases">
        <title>Carnegiea gigantea Genome sequencing and assembly v2.</title>
        <authorList>
            <person name="Copetti D."/>
            <person name="Sanderson M.J."/>
            <person name="Burquez A."/>
            <person name="Wojciechowski M.F."/>
        </authorList>
    </citation>
    <scope>NUCLEOTIDE SEQUENCE</scope>
    <source>
        <strain evidence="2">SGP5-SGP5p</strain>
        <tissue evidence="2">Aerial part</tissue>
    </source>
</reference>
<gene>
    <name evidence="2" type="ORF">Cgig2_000591</name>
</gene>
<feature type="transmembrane region" description="Helical" evidence="1">
    <location>
        <begin position="26"/>
        <end position="45"/>
    </location>
</feature>
<keyword evidence="1" id="KW-0472">Membrane</keyword>
<keyword evidence="3" id="KW-1185">Reference proteome</keyword>
<sequence>MVASFCVDKKVLDLCDKKCKAPVKKWSLYDLISLGFGFSLLALHYTNTFSYYIGALLIHHGKGTFVEVSKKRISGSVYFKSRSQLDLLKIYHKVVKKMQILDSKASIGSSSNEGVTLETVNGDIKFSYTIALVRESGSGTFTVIHIIKRFYELDKD</sequence>
<keyword evidence="1" id="KW-1133">Transmembrane helix</keyword>
<dbReference type="Proteomes" id="UP001153076">
    <property type="component" value="Unassembled WGS sequence"/>
</dbReference>
<accession>A0A9Q1GPP5</accession>
<evidence type="ECO:0000313" key="3">
    <source>
        <dbReference type="Proteomes" id="UP001153076"/>
    </source>
</evidence>
<organism evidence="2 3">
    <name type="scientific">Carnegiea gigantea</name>
    <dbReference type="NCBI Taxonomy" id="171969"/>
    <lineage>
        <taxon>Eukaryota</taxon>
        <taxon>Viridiplantae</taxon>
        <taxon>Streptophyta</taxon>
        <taxon>Embryophyta</taxon>
        <taxon>Tracheophyta</taxon>
        <taxon>Spermatophyta</taxon>
        <taxon>Magnoliopsida</taxon>
        <taxon>eudicotyledons</taxon>
        <taxon>Gunneridae</taxon>
        <taxon>Pentapetalae</taxon>
        <taxon>Caryophyllales</taxon>
        <taxon>Cactineae</taxon>
        <taxon>Cactaceae</taxon>
        <taxon>Cactoideae</taxon>
        <taxon>Echinocereeae</taxon>
        <taxon>Carnegiea</taxon>
    </lineage>
</organism>
<name>A0A9Q1GPP5_9CARY</name>
<evidence type="ECO:0000313" key="2">
    <source>
        <dbReference type="EMBL" id="KAJ8424586.1"/>
    </source>
</evidence>